<accession>A0A0B7C1B5</accession>
<name>A0A0B7C1B5_9EUPU</name>
<evidence type="ECO:0000313" key="1">
    <source>
        <dbReference type="EMBL" id="CEK98957.1"/>
    </source>
</evidence>
<feature type="non-terminal residue" evidence="1">
    <location>
        <position position="1"/>
    </location>
</feature>
<feature type="non-terminal residue" evidence="1">
    <location>
        <position position="80"/>
    </location>
</feature>
<dbReference type="AlphaFoldDB" id="A0A0B7C1B5"/>
<protein>
    <submittedName>
        <fullName evidence="1">Uncharacterized protein</fullName>
    </submittedName>
</protein>
<proteinExistence type="predicted"/>
<gene>
    <name evidence="1" type="primary">ORF220063</name>
</gene>
<sequence>ASVCLKYIVIKPGTFKTFLALCSVFRMDYFNEADPLISSAIYPGVMDFDPYSRPTMLLEDPHNDIQMHLDSPDSIETYNE</sequence>
<organism evidence="1">
    <name type="scientific">Arion vulgaris</name>
    <dbReference type="NCBI Taxonomy" id="1028688"/>
    <lineage>
        <taxon>Eukaryota</taxon>
        <taxon>Metazoa</taxon>
        <taxon>Spiralia</taxon>
        <taxon>Lophotrochozoa</taxon>
        <taxon>Mollusca</taxon>
        <taxon>Gastropoda</taxon>
        <taxon>Heterobranchia</taxon>
        <taxon>Euthyneura</taxon>
        <taxon>Panpulmonata</taxon>
        <taxon>Eupulmonata</taxon>
        <taxon>Stylommatophora</taxon>
        <taxon>Helicina</taxon>
        <taxon>Arionoidea</taxon>
        <taxon>Arionidae</taxon>
        <taxon>Arion</taxon>
    </lineage>
</organism>
<dbReference type="EMBL" id="HACG01052086">
    <property type="protein sequence ID" value="CEK98957.1"/>
    <property type="molecule type" value="Transcribed_RNA"/>
</dbReference>
<reference evidence="1" key="1">
    <citation type="submission" date="2014-12" db="EMBL/GenBank/DDBJ databases">
        <title>Insight into the proteome of Arion vulgaris.</title>
        <authorList>
            <person name="Aradska J."/>
            <person name="Bulat T."/>
            <person name="Smidak R."/>
            <person name="Sarate P."/>
            <person name="Gangsoo J."/>
            <person name="Sialana F."/>
            <person name="Bilban M."/>
            <person name="Lubec G."/>
        </authorList>
    </citation>
    <scope>NUCLEOTIDE SEQUENCE</scope>
    <source>
        <tissue evidence="1">Skin</tissue>
    </source>
</reference>